<dbReference type="RefSeq" id="WP_227773822.1">
    <property type="nucleotide sequence ID" value="NZ_BAABKX010000015.1"/>
</dbReference>
<dbReference type="AlphaFoldDB" id="A0AAV3UMA1"/>
<dbReference type="EMBL" id="BAABKX010000015">
    <property type="protein sequence ID" value="GAA5058089.1"/>
    <property type="molecule type" value="Genomic_DNA"/>
</dbReference>
<evidence type="ECO:0000256" key="1">
    <source>
        <dbReference type="ARBA" id="ARBA00004196"/>
    </source>
</evidence>
<evidence type="ECO:0000259" key="5">
    <source>
        <dbReference type="PROSITE" id="PS50983"/>
    </source>
</evidence>
<dbReference type="CDD" id="cd00636">
    <property type="entry name" value="TroA-like"/>
    <property type="match status" value="1"/>
</dbReference>
<dbReference type="SUPFAM" id="SSF53807">
    <property type="entry name" value="Helical backbone' metal receptor"/>
    <property type="match status" value="1"/>
</dbReference>
<name>A0AAV3UMA1_9EURY</name>
<keyword evidence="3" id="KW-0732">Signal</keyword>
<evidence type="ECO:0000256" key="3">
    <source>
        <dbReference type="ARBA" id="ARBA00022729"/>
    </source>
</evidence>
<dbReference type="Pfam" id="PF01497">
    <property type="entry name" value="Peripla_BP_2"/>
    <property type="match status" value="1"/>
</dbReference>
<comment type="caution">
    <text evidence="6">The sequence shown here is derived from an EMBL/GenBank/DDBJ whole genome shotgun (WGS) entry which is preliminary data.</text>
</comment>
<proteinExistence type="predicted"/>
<evidence type="ECO:0000313" key="7">
    <source>
        <dbReference type="Proteomes" id="UP001501729"/>
    </source>
</evidence>
<sequence length="399" mass="45204">MAKDASKRDTSTRRDYVKYGGAILSGSLLAGCASDSETKASPATTDTEASNDQSTKTEKRSHAVSMEPVGRITFDSVPERWVAYGGGYADMGVALGKADGMTGIGGADRYYTSVYDELPGVSVDRQRLENNDLGEAGMSKEIFYELDNDVHVIDPQMLVNWFEWKQKDVEEITTNVGPFVGNLIFRREDDWHDYRYYTLYEAFEKVAQLFGEQERYRAFETLHDDLIADIQRQLPPAEERPNVLLVYEGSNEPVKFSPYRLNDKGTSKKQWRDLGVSDTLGSTGIDGISTTDRGRIDYEMMLEIDPDVILLRAHERKTPTEFRETVLEFMRSHPVASRLTAVKNGRVYRGGYLYQGPIHNLFLTERGAKQLYPDIFGKVTEDNQLFDRQRVADIVNGEF</sequence>
<comment type="subcellular location">
    <subcellularLocation>
        <location evidence="1">Cell envelope</location>
    </subcellularLocation>
</comment>
<protein>
    <submittedName>
        <fullName evidence="6">ABC transporter substrate-binding protein</fullName>
    </submittedName>
</protein>
<evidence type="ECO:0000256" key="4">
    <source>
        <dbReference type="SAM" id="MobiDB-lite"/>
    </source>
</evidence>
<gene>
    <name evidence="6" type="ORF">GCM10025751_40700</name>
</gene>
<dbReference type="PANTHER" id="PTHR30532:SF1">
    <property type="entry name" value="IRON(3+)-HYDROXAMATE-BINDING PROTEIN FHUD"/>
    <property type="match status" value="1"/>
</dbReference>
<organism evidence="6 7">
    <name type="scientific">Haladaptatus pallidirubidus</name>
    <dbReference type="NCBI Taxonomy" id="1008152"/>
    <lineage>
        <taxon>Archaea</taxon>
        <taxon>Methanobacteriati</taxon>
        <taxon>Methanobacteriota</taxon>
        <taxon>Stenosarchaea group</taxon>
        <taxon>Halobacteria</taxon>
        <taxon>Halobacteriales</taxon>
        <taxon>Haladaptataceae</taxon>
        <taxon>Haladaptatus</taxon>
    </lineage>
</organism>
<dbReference type="PROSITE" id="PS51257">
    <property type="entry name" value="PROKAR_LIPOPROTEIN"/>
    <property type="match status" value="1"/>
</dbReference>
<dbReference type="Proteomes" id="UP001501729">
    <property type="component" value="Unassembled WGS sequence"/>
</dbReference>
<evidence type="ECO:0000313" key="6">
    <source>
        <dbReference type="EMBL" id="GAA5058089.1"/>
    </source>
</evidence>
<feature type="region of interest" description="Disordered" evidence="4">
    <location>
        <begin position="34"/>
        <end position="64"/>
    </location>
</feature>
<dbReference type="PROSITE" id="PS50983">
    <property type="entry name" value="FE_B12_PBP"/>
    <property type="match status" value="1"/>
</dbReference>
<reference evidence="6 7" key="1">
    <citation type="journal article" date="2019" name="Int. J. Syst. Evol. Microbiol.">
        <title>The Global Catalogue of Microorganisms (GCM) 10K type strain sequencing project: providing services to taxonomists for standard genome sequencing and annotation.</title>
        <authorList>
            <consortium name="The Broad Institute Genomics Platform"/>
            <consortium name="The Broad Institute Genome Sequencing Center for Infectious Disease"/>
            <person name="Wu L."/>
            <person name="Ma J."/>
        </authorList>
    </citation>
    <scope>NUCLEOTIDE SEQUENCE [LARGE SCALE GENOMIC DNA]</scope>
    <source>
        <strain evidence="6 7">JCM 17504</strain>
    </source>
</reference>
<keyword evidence="2" id="KW-0813">Transport</keyword>
<feature type="compositionally biased region" description="Polar residues" evidence="4">
    <location>
        <begin position="39"/>
        <end position="54"/>
    </location>
</feature>
<evidence type="ECO:0000256" key="2">
    <source>
        <dbReference type="ARBA" id="ARBA00022448"/>
    </source>
</evidence>
<dbReference type="InterPro" id="IPR051313">
    <property type="entry name" value="Bact_iron-sidero_bind"/>
</dbReference>
<keyword evidence="7" id="KW-1185">Reference proteome</keyword>
<dbReference type="Gene3D" id="3.40.50.1980">
    <property type="entry name" value="Nitrogenase molybdenum iron protein domain"/>
    <property type="match status" value="2"/>
</dbReference>
<feature type="domain" description="Fe/B12 periplasmic-binding" evidence="5">
    <location>
        <begin position="80"/>
        <end position="379"/>
    </location>
</feature>
<dbReference type="GeneID" id="68614053"/>
<dbReference type="PANTHER" id="PTHR30532">
    <property type="entry name" value="IRON III DICITRATE-BINDING PERIPLASMIC PROTEIN"/>
    <property type="match status" value="1"/>
</dbReference>
<accession>A0AAV3UMA1</accession>
<dbReference type="InterPro" id="IPR002491">
    <property type="entry name" value="ABC_transptr_periplasmic_BD"/>
</dbReference>